<organism evidence="2 3">
    <name type="scientific">Desulfonema limicola</name>
    <dbReference type="NCBI Taxonomy" id="45656"/>
    <lineage>
        <taxon>Bacteria</taxon>
        <taxon>Pseudomonadati</taxon>
        <taxon>Thermodesulfobacteriota</taxon>
        <taxon>Desulfobacteria</taxon>
        <taxon>Desulfobacterales</taxon>
        <taxon>Desulfococcaceae</taxon>
        <taxon>Desulfonema</taxon>
    </lineage>
</organism>
<dbReference type="EMBL" id="CP061799">
    <property type="protein sequence ID" value="QTA83678.1"/>
    <property type="molecule type" value="Genomic_DNA"/>
</dbReference>
<evidence type="ECO:0000313" key="2">
    <source>
        <dbReference type="EMBL" id="QTA83678.1"/>
    </source>
</evidence>
<reference evidence="2" key="1">
    <citation type="journal article" date="2021" name="Microb. Physiol.">
        <title>Proteogenomic Insights into the Physiology of Marine, Sulfate-Reducing, Filamentous Desulfonema limicola and Desulfonema magnum.</title>
        <authorList>
            <person name="Schnaars V."/>
            <person name="Wohlbrand L."/>
            <person name="Scheve S."/>
            <person name="Hinrichs C."/>
            <person name="Reinhardt R."/>
            <person name="Rabus R."/>
        </authorList>
    </citation>
    <scope>NUCLEOTIDE SEQUENCE</scope>
    <source>
        <strain evidence="2">5ac10</strain>
    </source>
</reference>
<evidence type="ECO:0000313" key="3">
    <source>
        <dbReference type="Proteomes" id="UP000663720"/>
    </source>
</evidence>
<gene>
    <name evidence="2" type="ORF">dnl_60920</name>
</gene>
<protein>
    <recommendedName>
        <fullName evidence="1">Dual OB-containing domain-containing protein</fullName>
    </recommendedName>
</protein>
<accession>A0A975BE63</accession>
<evidence type="ECO:0000259" key="1">
    <source>
        <dbReference type="Pfam" id="PF22557"/>
    </source>
</evidence>
<dbReference type="InterPro" id="IPR054335">
    <property type="entry name" value="DuOB_dom"/>
</dbReference>
<feature type="domain" description="Dual OB-containing" evidence="1">
    <location>
        <begin position="3"/>
        <end position="227"/>
    </location>
</feature>
<sequence>MKKTILVLANSVKYGQHCVAGKDIITKNWIRPVSNINGGALTREQILCKNPYAYEKFQIKVIQEIEIEFLQKAPLINQPENFVITDKIWIQQYSYSLSRNELDSYLDYPDILWSNLSSSGRGENDRVNYEQILRKDIIIVQSLYFIKVYNATLIIAASFGDNEKKRVRLSFYHKNIHYNLAVTDPAVWGAFINRGTGQYPFNGEIYLCISLGQPFNDGFCYKLVATIL</sequence>
<dbReference type="RefSeq" id="WP_207689486.1">
    <property type="nucleotide sequence ID" value="NZ_CP061799.1"/>
</dbReference>
<dbReference type="Pfam" id="PF22557">
    <property type="entry name" value="DuOB"/>
    <property type="match status" value="1"/>
</dbReference>
<keyword evidence="3" id="KW-1185">Reference proteome</keyword>
<dbReference type="Proteomes" id="UP000663720">
    <property type="component" value="Chromosome"/>
</dbReference>
<dbReference type="AlphaFoldDB" id="A0A975BE63"/>
<proteinExistence type="predicted"/>
<name>A0A975BE63_9BACT</name>
<dbReference type="KEGG" id="dli:dnl_60920"/>